<dbReference type="Gene3D" id="3.40.50.720">
    <property type="entry name" value="NAD(P)-binding Rossmann-like Domain"/>
    <property type="match status" value="1"/>
</dbReference>
<evidence type="ECO:0000259" key="2">
    <source>
        <dbReference type="Pfam" id="PF01370"/>
    </source>
</evidence>
<reference evidence="3 6" key="2">
    <citation type="submission" date="2022-05" db="EMBL/GenBank/DDBJ databases">
        <title>Genome Sequencing of Bee-Associated Microbes.</title>
        <authorList>
            <person name="Dunlap C."/>
        </authorList>
    </citation>
    <scope>NUCLEOTIDE SEQUENCE [LARGE SCALE GENOMIC DNA]</scope>
    <source>
        <strain evidence="3 6">NRRL B-14613</strain>
    </source>
</reference>
<dbReference type="AlphaFoldDB" id="A0AAP9E0Q7"/>
<protein>
    <submittedName>
        <fullName evidence="4">NAD-dependent epimerase/dehydratase family protein</fullName>
    </submittedName>
</protein>
<dbReference type="EMBL" id="CP041405">
    <property type="protein sequence ID" value="QDM47314.1"/>
    <property type="molecule type" value="Genomic_DNA"/>
</dbReference>
<dbReference type="Proteomes" id="UP001209276">
    <property type="component" value="Unassembled WGS sequence"/>
</dbReference>
<evidence type="ECO:0000256" key="1">
    <source>
        <dbReference type="ARBA" id="ARBA00007637"/>
    </source>
</evidence>
<dbReference type="InterPro" id="IPR036291">
    <property type="entry name" value="NAD(P)-bd_dom_sf"/>
</dbReference>
<keyword evidence="6" id="KW-1185">Reference proteome</keyword>
<evidence type="ECO:0000313" key="4">
    <source>
        <dbReference type="EMBL" id="QDM47314.1"/>
    </source>
</evidence>
<comment type="similarity">
    <text evidence="1">Belongs to the NAD(P)-dependent epimerase/dehydratase family.</text>
</comment>
<proteinExistence type="inferred from homology"/>
<dbReference type="Gene3D" id="3.90.25.10">
    <property type="entry name" value="UDP-galactose 4-epimerase, domain 1"/>
    <property type="match status" value="1"/>
</dbReference>
<sequence length="308" mass="34054">MVIGGAGFIGSNIVDTYVENGHEVVVVDNLSSGKLSNINKNARFYNKDIRNKDIINIIKSERPDVINHHAAQKSVPASVKNPTLDAEINILGLLNILNASIQAEVKKIIFASSGGALSGDNSIIPTSEVTVPILMSPYSITKFMGEKYIQYFSDAYGISYTILRYANVYGKRQTSDGECGVIPIFIENIINGRPSYLFTYHDMPGGTTRDYVYVSDVSSVNNIVLNKGDNQIYNIGLGTEIGVATIYELLQELTNTNLPLVRRDERAGDIRRSSLCPKKANKQLGWEPKIDLYEGLKITLSHYFALHK</sequence>
<gene>
    <name evidence="4" type="ORF">FLT43_14210</name>
    <name evidence="3" type="ORF">M5W83_07125</name>
</gene>
<dbReference type="Proteomes" id="UP000315377">
    <property type="component" value="Chromosome"/>
</dbReference>
<reference evidence="4 5" key="1">
    <citation type="submission" date="2019-07" db="EMBL/GenBank/DDBJ databases">
        <title>Paenibacillus thiaminolyticus NRRL B-4156.</title>
        <authorList>
            <person name="Hehnly C."/>
            <person name="Zhang L."/>
        </authorList>
    </citation>
    <scope>NUCLEOTIDE SEQUENCE [LARGE SCALE GENOMIC DNA]</scope>
    <source>
        <strain evidence="4 5">NRRL B-4156</strain>
    </source>
</reference>
<dbReference type="GeneID" id="76997116"/>
<evidence type="ECO:0000313" key="6">
    <source>
        <dbReference type="Proteomes" id="UP001209276"/>
    </source>
</evidence>
<dbReference type="Pfam" id="PF01370">
    <property type="entry name" value="Epimerase"/>
    <property type="match status" value="1"/>
</dbReference>
<accession>A0AAP9E0Q7</accession>
<dbReference type="SUPFAM" id="SSF51735">
    <property type="entry name" value="NAD(P)-binding Rossmann-fold domains"/>
    <property type="match status" value="1"/>
</dbReference>
<organism evidence="4 5">
    <name type="scientific">Paenibacillus thiaminolyticus</name>
    <name type="common">Bacillus thiaminolyticus</name>
    <dbReference type="NCBI Taxonomy" id="49283"/>
    <lineage>
        <taxon>Bacteria</taxon>
        <taxon>Bacillati</taxon>
        <taxon>Bacillota</taxon>
        <taxon>Bacilli</taxon>
        <taxon>Bacillales</taxon>
        <taxon>Paenibacillaceae</taxon>
        <taxon>Paenibacillus</taxon>
    </lineage>
</organism>
<dbReference type="RefSeq" id="WP_087443989.1">
    <property type="nucleotide sequence ID" value="NZ_CABMNB010000038.1"/>
</dbReference>
<evidence type="ECO:0000313" key="5">
    <source>
        <dbReference type="Proteomes" id="UP000315377"/>
    </source>
</evidence>
<name>A0AAP9E0Q7_PANTH</name>
<dbReference type="PANTHER" id="PTHR43000">
    <property type="entry name" value="DTDP-D-GLUCOSE 4,6-DEHYDRATASE-RELATED"/>
    <property type="match status" value="1"/>
</dbReference>
<dbReference type="InterPro" id="IPR001509">
    <property type="entry name" value="Epimerase_deHydtase"/>
</dbReference>
<dbReference type="EMBL" id="JAMDMM010000016">
    <property type="protein sequence ID" value="MCY9606920.1"/>
    <property type="molecule type" value="Genomic_DNA"/>
</dbReference>
<feature type="domain" description="NAD-dependent epimerase/dehydratase" evidence="2">
    <location>
        <begin position="1"/>
        <end position="236"/>
    </location>
</feature>
<evidence type="ECO:0000313" key="3">
    <source>
        <dbReference type="EMBL" id="MCY9606920.1"/>
    </source>
</evidence>